<dbReference type="OrthoDB" id="10390793at2759"/>
<gene>
    <name evidence="2" type="ORF">CXB51_024685</name>
</gene>
<name>A0A8J5Z3N7_9ROSI</name>
<organism evidence="2 3">
    <name type="scientific">Gossypium anomalum</name>
    <dbReference type="NCBI Taxonomy" id="47600"/>
    <lineage>
        <taxon>Eukaryota</taxon>
        <taxon>Viridiplantae</taxon>
        <taxon>Streptophyta</taxon>
        <taxon>Embryophyta</taxon>
        <taxon>Tracheophyta</taxon>
        <taxon>Spermatophyta</taxon>
        <taxon>Magnoliopsida</taxon>
        <taxon>eudicotyledons</taxon>
        <taxon>Gunneridae</taxon>
        <taxon>Pentapetalae</taxon>
        <taxon>rosids</taxon>
        <taxon>malvids</taxon>
        <taxon>Malvales</taxon>
        <taxon>Malvaceae</taxon>
        <taxon>Malvoideae</taxon>
        <taxon>Gossypium</taxon>
    </lineage>
</organism>
<dbReference type="AlphaFoldDB" id="A0A8J5Z3N7"/>
<dbReference type="EMBL" id="JAHUZN010000010">
    <property type="protein sequence ID" value="KAG8480469.1"/>
    <property type="molecule type" value="Genomic_DNA"/>
</dbReference>
<dbReference type="Proteomes" id="UP000701853">
    <property type="component" value="Chromosome 10"/>
</dbReference>
<comment type="caution">
    <text evidence="2">The sequence shown here is derived from an EMBL/GenBank/DDBJ whole genome shotgun (WGS) entry which is preliminary data.</text>
</comment>
<feature type="compositionally biased region" description="Low complexity" evidence="1">
    <location>
        <begin position="105"/>
        <end position="123"/>
    </location>
</feature>
<keyword evidence="3" id="KW-1185">Reference proteome</keyword>
<evidence type="ECO:0000256" key="1">
    <source>
        <dbReference type="SAM" id="MobiDB-lite"/>
    </source>
</evidence>
<evidence type="ECO:0000313" key="3">
    <source>
        <dbReference type="Proteomes" id="UP000701853"/>
    </source>
</evidence>
<protein>
    <submittedName>
        <fullName evidence="2">Uncharacterized protein</fullName>
    </submittedName>
</protein>
<sequence length="154" mass="16760">MIFLYASVIIIDCRTDFKALSMSFAPKHLVPTFLLQFMVDEHEVAYLDPYYSQRVSPSVGYPQPPVVSPVVAYPDSHYRQAPVTSPVVAYPDPYYPQVNTLPTNNLAATTEPPVQAPVPSSSPTNPPQGYLPAPAGSSYVEPTKPLSCCGCIVL</sequence>
<proteinExistence type="predicted"/>
<evidence type="ECO:0000313" key="2">
    <source>
        <dbReference type="EMBL" id="KAG8480469.1"/>
    </source>
</evidence>
<feature type="region of interest" description="Disordered" evidence="1">
    <location>
        <begin position="105"/>
        <end position="136"/>
    </location>
</feature>
<reference evidence="2 3" key="1">
    <citation type="journal article" date="2021" name="bioRxiv">
        <title>The Gossypium anomalum genome as a resource for cotton improvement and evolutionary analysis of hybrid incompatibility.</title>
        <authorList>
            <person name="Grover C.E."/>
            <person name="Yuan D."/>
            <person name="Arick M.A."/>
            <person name="Miller E.R."/>
            <person name="Hu G."/>
            <person name="Peterson D.G."/>
            <person name="Wendel J.F."/>
            <person name="Udall J.A."/>
        </authorList>
    </citation>
    <scope>NUCLEOTIDE SEQUENCE [LARGE SCALE GENOMIC DNA]</scope>
    <source>
        <strain evidence="2">JFW-Udall</strain>
        <tissue evidence="2">Leaf</tissue>
    </source>
</reference>
<accession>A0A8J5Z3N7</accession>